<dbReference type="PANTHER" id="PTHR34069">
    <property type="entry name" value="3-OXOACYL-[ACYL-CARRIER-PROTEIN] SYNTHASE 3"/>
    <property type="match status" value="1"/>
</dbReference>
<proteinExistence type="predicted"/>
<feature type="domain" description="Beta-ketoacyl-[acyl-carrier-protein] synthase III N-terminal" evidence="1">
    <location>
        <begin position="51"/>
        <end position="113"/>
    </location>
</feature>
<accession>A0A1H6EER2</accession>
<sequence length="123" mass="12441">MAVKAAEHALKSAAVTDLDTVIVATSTAASTIPSTAAQVAARLGLANPAAFDLNTACAGFCYALVCADSLIRSGTSRRVHVIAATIPLALSRMIDSREIPAGEPIPLFGFGAGLAYAGQIVTL</sequence>
<dbReference type="GO" id="GO:0006633">
    <property type="term" value="P:fatty acid biosynthetic process"/>
    <property type="evidence" value="ECO:0007669"/>
    <property type="project" value="InterPro"/>
</dbReference>
<dbReference type="InterPro" id="IPR013751">
    <property type="entry name" value="ACP_syn_III_N"/>
</dbReference>
<dbReference type="OrthoDB" id="9815506at2"/>
<evidence type="ECO:0000313" key="3">
    <source>
        <dbReference type="Proteomes" id="UP000236732"/>
    </source>
</evidence>
<dbReference type="GO" id="GO:0044550">
    <property type="term" value="P:secondary metabolite biosynthetic process"/>
    <property type="evidence" value="ECO:0007669"/>
    <property type="project" value="TreeGrafter"/>
</dbReference>
<reference evidence="2 3" key="1">
    <citation type="submission" date="2016-10" db="EMBL/GenBank/DDBJ databases">
        <authorList>
            <person name="de Groot N.N."/>
        </authorList>
    </citation>
    <scope>NUCLEOTIDE SEQUENCE [LARGE SCALE GENOMIC DNA]</scope>
    <source>
        <strain evidence="2 3">CGMCC 4.7037</strain>
    </source>
</reference>
<name>A0A1H6EER2_9ACTN</name>
<gene>
    <name evidence="2" type="ORF">SAMN05444920_10986</name>
</gene>
<dbReference type="Proteomes" id="UP000236732">
    <property type="component" value="Unassembled WGS sequence"/>
</dbReference>
<organism evidence="2 3">
    <name type="scientific">Nonomuraea solani</name>
    <dbReference type="NCBI Taxonomy" id="1144553"/>
    <lineage>
        <taxon>Bacteria</taxon>
        <taxon>Bacillati</taxon>
        <taxon>Actinomycetota</taxon>
        <taxon>Actinomycetes</taxon>
        <taxon>Streptosporangiales</taxon>
        <taxon>Streptosporangiaceae</taxon>
        <taxon>Nonomuraea</taxon>
    </lineage>
</organism>
<dbReference type="GO" id="GO:0004315">
    <property type="term" value="F:3-oxoacyl-[acyl-carrier-protein] synthase activity"/>
    <property type="evidence" value="ECO:0007669"/>
    <property type="project" value="InterPro"/>
</dbReference>
<evidence type="ECO:0000259" key="1">
    <source>
        <dbReference type="Pfam" id="PF08545"/>
    </source>
</evidence>
<dbReference type="PANTHER" id="PTHR34069:SF2">
    <property type="entry name" value="BETA-KETOACYL-[ACYL-CARRIER-PROTEIN] SYNTHASE III"/>
    <property type="match status" value="1"/>
</dbReference>
<dbReference type="Pfam" id="PF08545">
    <property type="entry name" value="ACP_syn_III"/>
    <property type="match status" value="1"/>
</dbReference>
<dbReference type="InterPro" id="IPR016039">
    <property type="entry name" value="Thiolase-like"/>
</dbReference>
<evidence type="ECO:0000313" key="2">
    <source>
        <dbReference type="EMBL" id="SEG95509.1"/>
    </source>
</evidence>
<dbReference type="RefSeq" id="WP_146103828.1">
    <property type="nucleotide sequence ID" value="NZ_FNVT01000009.1"/>
</dbReference>
<dbReference type="EMBL" id="FNVT01000009">
    <property type="protein sequence ID" value="SEG95509.1"/>
    <property type="molecule type" value="Genomic_DNA"/>
</dbReference>
<dbReference type="SUPFAM" id="SSF53901">
    <property type="entry name" value="Thiolase-like"/>
    <property type="match status" value="1"/>
</dbReference>
<dbReference type="AlphaFoldDB" id="A0A1H6EER2"/>
<protein>
    <submittedName>
        <fullName evidence="2">3-oxoacyl-[acyl-carrier-protein] synthase-3</fullName>
    </submittedName>
</protein>
<dbReference type="Gene3D" id="3.40.47.10">
    <property type="match status" value="2"/>
</dbReference>
<keyword evidence="3" id="KW-1185">Reference proteome</keyword>